<dbReference type="EMBL" id="QRDT01000014">
    <property type="protein sequence ID" value="RED31827.1"/>
    <property type="molecule type" value="Genomic_DNA"/>
</dbReference>
<dbReference type="AlphaFoldDB" id="A0A336JPZ9"/>
<dbReference type="EMBL" id="UFQQ01000014">
    <property type="protein sequence ID" value="SSW91807.1"/>
    <property type="molecule type" value="Genomic_DNA"/>
</dbReference>
<accession>A0A336JPZ9</accession>
<evidence type="ECO:0008006" key="5">
    <source>
        <dbReference type="Google" id="ProtNLM"/>
    </source>
</evidence>
<dbReference type="OrthoDB" id="7282689at2"/>
<organism evidence="2 3">
    <name type="scientific">Rhodopseudomonas pentothenatexigens</name>
    <dbReference type="NCBI Taxonomy" id="999699"/>
    <lineage>
        <taxon>Bacteria</taxon>
        <taxon>Pseudomonadati</taxon>
        <taxon>Pseudomonadota</taxon>
        <taxon>Alphaproteobacteria</taxon>
        <taxon>Hyphomicrobiales</taxon>
        <taxon>Nitrobacteraceae</taxon>
        <taxon>Rhodopseudomonas</taxon>
    </lineage>
</organism>
<evidence type="ECO:0000313" key="4">
    <source>
        <dbReference type="Proteomes" id="UP000256343"/>
    </source>
</evidence>
<dbReference type="Proteomes" id="UP000252631">
    <property type="component" value="Unassembled WGS sequence"/>
</dbReference>
<evidence type="ECO:0000313" key="2">
    <source>
        <dbReference type="EMBL" id="SSW91807.1"/>
    </source>
</evidence>
<sequence>MADVSNELIFEVLKQVQQRLDKVDHKVDDLKSEMNAMRGYLISMQQDVQNVYAILGRYDDRLEHIERRLELNDAPTMST</sequence>
<dbReference type="RefSeq" id="WP_114358819.1">
    <property type="nucleotide sequence ID" value="NZ_QRDT01000014.1"/>
</dbReference>
<reference evidence="1 4" key="2">
    <citation type="submission" date="2018-07" db="EMBL/GenBank/DDBJ databases">
        <title>Genomic Encyclopedia of Archaeal and Bacterial Type Strains, Phase II (KMG-II): from individual species to whole genera.</title>
        <authorList>
            <person name="Goeker M."/>
        </authorList>
    </citation>
    <scope>NUCLEOTIDE SEQUENCE [LARGE SCALE GENOMIC DNA]</scope>
    <source>
        <strain evidence="1 4">JA575</strain>
    </source>
</reference>
<reference evidence="2 3" key="1">
    <citation type="submission" date="2017-08" db="EMBL/GenBank/DDBJ databases">
        <authorList>
            <person name="de Groot N.N."/>
        </authorList>
    </citation>
    <scope>NUCLEOTIDE SEQUENCE [LARGE SCALE GENOMIC DNA]</scope>
    <source>
        <strain evidence="2 3">JA575</strain>
    </source>
</reference>
<keyword evidence="4" id="KW-1185">Reference proteome</keyword>
<name>A0A336JPZ9_9BRAD</name>
<gene>
    <name evidence="1" type="ORF">BJ125_11467</name>
    <name evidence="2" type="ORF">SAMN05892882_11467</name>
</gene>
<evidence type="ECO:0000313" key="3">
    <source>
        <dbReference type="Proteomes" id="UP000252631"/>
    </source>
</evidence>
<evidence type="ECO:0000313" key="1">
    <source>
        <dbReference type="EMBL" id="RED31827.1"/>
    </source>
</evidence>
<dbReference type="Gene3D" id="1.20.5.340">
    <property type="match status" value="1"/>
</dbReference>
<protein>
    <recommendedName>
        <fullName evidence="5">SlyX protein</fullName>
    </recommendedName>
</protein>
<proteinExistence type="predicted"/>
<dbReference type="Proteomes" id="UP000256343">
    <property type="component" value="Unassembled WGS sequence"/>
</dbReference>